<dbReference type="Pfam" id="PF00041">
    <property type="entry name" value="fn3"/>
    <property type="match status" value="3"/>
</dbReference>
<feature type="domain" description="Ig-like" evidence="17">
    <location>
        <begin position="701"/>
        <end position="788"/>
    </location>
</feature>
<keyword evidence="13" id="KW-0393">Immunoglobulin domain</keyword>
<keyword evidence="11" id="KW-0325">Glycoprotein</keyword>
<evidence type="ECO:0000256" key="13">
    <source>
        <dbReference type="ARBA" id="ARBA00023319"/>
    </source>
</evidence>
<feature type="domain" description="Fibronectin type-III" evidence="18">
    <location>
        <begin position="909"/>
        <end position="1008"/>
    </location>
</feature>
<dbReference type="Pfam" id="PF07679">
    <property type="entry name" value="I-set"/>
    <property type="match status" value="1"/>
</dbReference>
<feature type="domain" description="Ig-like" evidence="17">
    <location>
        <begin position="329"/>
        <end position="394"/>
    </location>
</feature>
<dbReference type="GO" id="GO:0005918">
    <property type="term" value="C:septate junction"/>
    <property type="evidence" value="ECO:0007669"/>
    <property type="project" value="UniProtKB-SubCell"/>
</dbReference>
<evidence type="ECO:0000256" key="6">
    <source>
        <dbReference type="ARBA" id="ARBA00022737"/>
    </source>
</evidence>
<dbReference type="SUPFAM" id="SSF56436">
    <property type="entry name" value="C-type lectin-like"/>
    <property type="match status" value="1"/>
</dbReference>
<feature type="domain" description="Ig-like" evidence="17">
    <location>
        <begin position="426"/>
        <end position="506"/>
    </location>
</feature>
<dbReference type="AlphaFoldDB" id="A0ABD2PG56"/>
<dbReference type="InterPro" id="IPR007110">
    <property type="entry name" value="Ig-like_dom"/>
</dbReference>
<evidence type="ECO:0000256" key="2">
    <source>
        <dbReference type="ARBA" id="ARBA00009812"/>
    </source>
</evidence>
<dbReference type="SMART" id="SM00408">
    <property type="entry name" value="IGc2"/>
    <property type="match status" value="5"/>
</dbReference>
<feature type="domain" description="Fibronectin type-III" evidence="18">
    <location>
        <begin position="1013"/>
        <end position="1115"/>
    </location>
</feature>
<evidence type="ECO:0000259" key="18">
    <source>
        <dbReference type="PROSITE" id="PS50853"/>
    </source>
</evidence>
<dbReference type="PROSITE" id="PS50853">
    <property type="entry name" value="FN3"/>
    <property type="match status" value="4"/>
</dbReference>
<dbReference type="FunFam" id="2.60.40.10:FF:001529">
    <property type="entry name" value="Cell adhesion molecule"/>
    <property type="match status" value="1"/>
</dbReference>
<evidence type="ECO:0000256" key="4">
    <source>
        <dbReference type="ARBA" id="ARBA00022622"/>
    </source>
</evidence>
<dbReference type="GO" id="GO:0061343">
    <property type="term" value="P:cell adhesion involved in heart morphogenesis"/>
    <property type="evidence" value="ECO:0007669"/>
    <property type="project" value="UniProtKB-ARBA"/>
</dbReference>
<dbReference type="InterPro" id="IPR016187">
    <property type="entry name" value="CTDL_fold"/>
</dbReference>
<dbReference type="InterPro" id="IPR003598">
    <property type="entry name" value="Ig_sub2"/>
</dbReference>
<feature type="domain" description="Fibronectin type-III" evidence="18">
    <location>
        <begin position="801"/>
        <end position="904"/>
    </location>
</feature>
<feature type="domain" description="Ig-like" evidence="17">
    <location>
        <begin position="212"/>
        <end position="313"/>
    </location>
</feature>
<dbReference type="InterPro" id="IPR013783">
    <property type="entry name" value="Ig-like_fold"/>
</dbReference>
<comment type="caution">
    <text evidence="19">The sequence shown here is derived from an EMBL/GenBank/DDBJ whole genome shotgun (WGS) entry which is preliminary data.</text>
</comment>
<reference evidence="19 20" key="1">
    <citation type="journal article" date="2021" name="BMC Biol.">
        <title>Horizontally acquired antibacterial genes associated with adaptive radiation of ladybird beetles.</title>
        <authorList>
            <person name="Li H.S."/>
            <person name="Tang X.F."/>
            <person name="Huang Y.H."/>
            <person name="Xu Z.Y."/>
            <person name="Chen M.L."/>
            <person name="Du X.Y."/>
            <person name="Qiu B.Y."/>
            <person name="Chen P.T."/>
            <person name="Zhang W."/>
            <person name="Slipinski A."/>
            <person name="Escalona H.E."/>
            <person name="Waterhouse R.M."/>
            <person name="Zwick A."/>
            <person name="Pang H."/>
        </authorList>
    </citation>
    <scope>NUCLEOTIDE SEQUENCE [LARGE SCALE GENOMIC DNA]</scope>
    <source>
        <strain evidence="19">SYSU2018</strain>
    </source>
</reference>
<feature type="domain" description="Fibronectin type-III" evidence="18">
    <location>
        <begin position="1116"/>
        <end position="1214"/>
    </location>
</feature>
<keyword evidence="12" id="KW-0449">Lipoprotein</keyword>
<keyword evidence="7" id="KW-0130">Cell adhesion</keyword>
<dbReference type="InterPro" id="IPR016186">
    <property type="entry name" value="C-type_lectin-like/link_sf"/>
</dbReference>
<proteinExistence type="inferred from homology"/>
<dbReference type="PANTHER" id="PTHR44170">
    <property type="entry name" value="PROTEIN SIDEKICK"/>
    <property type="match status" value="1"/>
</dbReference>
<gene>
    <name evidence="19" type="ORF">HHI36_023229</name>
</gene>
<evidence type="ECO:0000256" key="7">
    <source>
        <dbReference type="ARBA" id="ARBA00022889"/>
    </source>
</evidence>
<evidence type="ECO:0000256" key="14">
    <source>
        <dbReference type="ARBA" id="ARBA00060461"/>
    </source>
</evidence>
<dbReference type="PROSITE" id="PS50041">
    <property type="entry name" value="C_TYPE_LECTIN_2"/>
    <property type="match status" value="1"/>
</dbReference>
<dbReference type="InterPro" id="IPR036116">
    <property type="entry name" value="FN3_sf"/>
</dbReference>
<dbReference type="FunFam" id="2.60.40.10:FF:000035">
    <property type="entry name" value="Contactin 1"/>
    <property type="match status" value="1"/>
</dbReference>
<dbReference type="Pfam" id="PF13927">
    <property type="entry name" value="Ig_3"/>
    <property type="match status" value="3"/>
</dbReference>
<dbReference type="SMART" id="SM00034">
    <property type="entry name" value="CLECT"/>
    <property type="match status" value="1"/>
</dbReference>
<dbReference type="FunFam" id="2.60.40.10:FF:000004">
    <property type="entry name" value="DCC isoform 1"/>
    <property type="match status" value="1"/>
</dbReference>
<dbReference type="SUPFAM" id="SSF49265">
    <property type="entry name" value="Fibronectin type III"/>
    <property type="match status" value="2"/>
</dbReference>
<evidence type="ECO:0000256" key="12">
    <source>
        <dbReference type="ARBA" id="ARBA00023288"/>
    </source>
</evidence>
<dbReference type="GO" id="GO:0019991">
    <property type="term" value="P:septate junction assembly"/>
    <property type="evidence" value="ECO:0007669"/>
    <property type="project" value="UniProtKB-ARBA"/>
</dbReference>
<evidence type="ECO:0000259" key="16">
    <source>
        <dbReference type="PROSITE" id="PS50041"/>
    </source>
</evidence>
<comment type="subcellular location">
    <subcellularLocation>
        <location evidence="14">Cell junction</location>
        <location evidence="14">Septate junction</location>
    </subcellularLocation>
    <subcellularLocation>
        <location evidence="1">Cell membrane</location>
        <topology evidence="1">Lipid-anchor</topology>
        <topology evidence="1">GPI-anchor</topology>
    </subcellularLocation>
</comment>
<dbReference type="GO" id="GO:0021682">
    <property type="term" value="P:nerve maturation"/>
    <property type="evidence" value="ECO:0007669"/>
    <property type="project" value="UniProtKB-ARBA"/>
</dbReference>
<dbReference type="InterPro" id="IPR003961">
    <property type="entry name" value="FN3_dom"/>
</dbReference>
<dbReference type="GO" id="GO:0008366">
    <property type="term" value="P:axon ensheathment"/>
    <property type="evidence" value="ECO:0007669"/>
    <property type="project" value="UniProtKB-ARBA"/>
</dbReference>
<dbReference type="SUPFAM" id="SSF48726">
    <property type="entry name" value="Immunoglobulin"/>
    <property type="match status" value="6"/>
</dbReference>
<dbReference type="InterPro" id="IPR001304">
    <property type="entry name" value="C-type_lectin-like"/>
</dbReference>
<keyword evidence="8" id="KW-0965">Cell junction</keyword>
<dbReference type="EMBL" id="JABFTP020000186">
    <property type="protein sequence ID" value="KAL3289838.1"/>
    <property type="molecule type" value="Genomic_DNA"/>
</dbReference>
<dbReference type="FunFam" id="2.60.40.10:FF:000005">
    <property type="entry name" value="Neuronal cell adhesion molecule"/>
    <property type="match status" value="1"/>
</dbReference>
<evidence type="ECO:0000256" key="8">
    <source>
        <dbReference type="ARBA" id="ARBA00022949"/>
    </source>
</evidence>
<dbReference type="InterPro" id="IPR036179">
    <property type="entry name" value="Ig-like_dom_sf"/>
</dbReference>
<keyword evidence="20" id="KW-1185">Reference proteome</keyword>
<evidence type="ECO:0008006" key="21">
    <source>
        <dbReference type="Google" id="ProtNLM"/>
    </source>
</evidence>
<feature type="domain" description="Ig-like" evidence="17">
    <location>
        <begin position="609"/>
        <end position="696"/>
    </location>
</feature>
<evidence type="ECO:0000256" key="15">
    <source>
        <dbReference type="SAM" id="SignalP"/>
    </source>
</evidence>
<dbReference type="PANTHER" id="PTHR44170:SF6">
    <property type="entry name" value="CONTACTIN"/>
    <property type="match status" value="1"/>
</dbReference>
<keyword evidence="3" id="KW-1003">Cell membrane</keyword>
<evidence type="ECO:0000256" key="5">
    <source>
        <dbReference type="ARBA" id="ARBA00022729"/>
    </source>
</evidence>
<keyword evidence="9" id="KW-0472">Membrane</keyword>
<dbReference type="InterPro" id="IPR013098">
    <property type="entry name" value="Ig_I-set"/>
</dbReference>
<dbReference type="GO" id="GO:0098609">
    <property type="term" value="P:cell-cell adhesion"/>
    <property type="evidence" value="ECO:0007669"/>
    <property type="project" value="UniProtKB-ARBA"/>
</dbReference>
<dbReference type="Gene3D" id="2.60.40.10">
    <property type="entry name" value="Immunoglobulins"/>
    <property type="match status" value="10"/>
</dbReference>
<dbReference type="SMART" id="SM00060">
    <property type="entry name" value="FN3"/>
    <property type="match status" value="4"/>
</dbReference>
<feature type="signal peptide" evidence="15">
    <location>
        <begin position="1"/>
        <end position="17"/>
    </location>
</feature>
<feature type="chain" id="PRO_5044791948" description="Contactin" evidence="15">
    <location>
        <begin position="18"/>
        <end position="1250"/>
    </location>
</feature>
<dbReference type="Proteomes" id="UP001516400">
    <property type="component" value="Unassembled WGS sequence"/>
</dbReference>
<dbReference type="CDD" id="cd00037">
    <property type="entry name" value="CLECT"/>
    <property type="match status" value="1"/>
</dbReference>
<evidence type="ECO:0000313" key="19">
    <source>
        <dbReference type="EMBL" id="KAL3289838.1"/>
    </source>
</evidence>
<dbReference type="GO" id="GO:0005886">
    <property type="term" value="C:plasma membrane"/>
    <property type="evidence" value="ECO:0007669"/>
    <property type="project" value="UniProtKB-SubCell"/>
</dbReference>
<dbReference type="FunFam" id="2.60.40.10:FF:000064">
    <property type="entry name" value="Contactin 1"/>
    <property type="match status" value="1"/>
</dbReference>
<dbReference type="PROSITE" id="PS50835">
    <property type="entry name" value="IG_LIKE"/>
    <property type="match status" value="6"/>
</dbReference>
<dbReference type="CDD" id="cd00063">
    <property type="entry name" value="FN3"/>
    <property type="match status" value="4"/>
</dbReference>
<keyword evidence="10" id="KW-1015">Disulfide bond</keyword>
<feature type="domain" description="C-type lectin" evidence="16">
    <location>
        <begin position="54"/>
        <end position="165"/>
    </location>
</feature>
<keyword evidence="6" id="KW-0677">Repeat</keyword>
<accession>A0ABD2PG56</accession>
<organism evidence="19 20">
    <name type="scientific">Cryptolaemus montrouzieri</name>
    <dbReference type="NCBI Taxonomy" id="559131"/>
    <lineage>
        <taxon>Eukaryota</taxon>
        <taxon>Metazoa</taxon>
        <taxon>Ecdysozoa</taxon>
        <taxon>Arthropoda</taxon>
        <taxon>Hexapoda</taxon>
        <taxon>Insecta</taxon>
        <taxon>Pterygota</taxon>
        <taxon>Neoptera</taxon>
        <taxon>Endopterygota</taxon>
        <taxon>Coleoptera</taxon>
        <taxon>Polyphaga</taxon>
        <taxon>Cucujiformia</taxon>
        <taxon>Coccinelloidea</taxon>
        <taxon>Coccinellidae</taxon>
        <taxon>Scymninae</taxon>
        <taxon>Scymnini</taxon>
        <taxon>Cryptolaemus</taxon>
    </lineage>
</organism>
<sequence>MWLLFLFGTLTFLEVGAQNNNLQSGPPYDYAGSPNYLNNDIFYEMKCPENWVQHLQSCYRFVKSPLRNYYDARRVCQTYTADGGGSDLVSISSSDEHGFLIHQLNSVDPQHRRWYIGAHQQQLNYWANPDGSQFTNMESAFLPDPEPYGKEYLAYNFTREIMHWSFQLVRGDEPLLFICEANIAAVQRLVSDERTYTYGVEIDDPKRIPRGPYFIKQPHDVTFDTSMRRLYNVTSLSCLAGGYPEPTYEWFREHYENDRLVARKIDPLQDDRYTISGGVLMIYDPQQKRDYSSYHCKATNKFGTIISESVQLNFGFILEFVLKRSPESGDQNWGKSIYCDPPNHFPAVRYSWSRDYFPNFVEEDKRVFVSYDGALYFSALETIDRAKYSCSVRSEFSDSGRNGPFFPLMVNPHSNYQQLKFPNNFPKAFPDAPIAGKEVRLECVAFGYPVPSYNWTRKGTPLPKSSYLTSFNRVLIIPHVQVEDQGEYVCRAYNDRASIANSVTLDIRAEPNFTIPLKDKHVDSRGHLVWTCEAFGIPDVNYTWWKDGRQLVLGYLPSEERSRINIQDNVLTISPVDEDRDPGMYQCRATNPLKTRYSSAQLRVLSFKPSFKKHPVESEIYAAEHGNVTLKCNPEAAPKPTFIWKKDGNVIGSGGHRRILENGNLIISPVSRDDEGLYTCTASNSIGVASSDGRLIVLRGPQLVKPLPPTMSISLGGSFSLNCQAYTEEMLDVAHIWKHRGMTIRDIDVKNSGQRIDNREAFLRVANATFSDAGEYECIIKSAVGQISSKTYVIIEGPPGPPGGLQVISIRKTSVILQWTDGSSHGSPIIFYTVSGKTNWNSTWTNISHNVYAQEVERYTGRKEATVENLLTPWSVYEFRVAAWNAIGMGTPSAPSPRHATSADKPYIFPYNIGGGGGKRSDLTITWDPLRPEQQNGPGIHYKVFWKKMYEDAEFQSLELKEFGNTGTAVVPVALDDYYTEYIVKVQAINDIGAGPISHEHIVYSAEDMPQAAPQFVYAKSFNSTALNVTWQPIAQDRETVRGKLIGYRIKYWKKEGNEQYSVYYLSRTTRPWALIVGLQPDTYYMVKCMAYNSAGEGPESEKIIERTFRKAPQKPPSSVHVYAIDPSTIKVVWRYVQPSQEEEPLQGYKIRVWEFDQPLSSANDTIIPFGRNLEGYVGGLSPGKAYRMRVLAYSNGGDGRMSSPEIRFQMGDPYALGISNSSPKTLPVSFLFIVAVCSISYLFPESLQK</sequence>
<evidence type="ECO:0000259" key="17">
    <source>
        <dbReference type="PROSITE" id="PS50835"/>
    </source>
</evidence>
<evidence type="ECO:0000256" key="9">
    <source>
        <dbReference type="ARBA" id="ARBA00023136"/>
    </source>
</evidence>
<name>A0ABD2PG56_9CUCU</name>
<keyword evidence="5 15" id="KW-0732">Signal</keyword>
<comment type="similarity">
    <text evidence="2">Belongs to the immunoglobulin superfamily. Contactin family.</text>
</comment>
<dbReference type="GO" id="GO:0098552">
    <property type="term" value="C:side of membrane"/>
    <property type="evidence" value="ECO:0007669"/>
    <property type="project" value="UniProtKB-KW"/>
</dbReference>
<evidence type="ECO:0000256" key="1">
    <source>
        <dbReference type="ARBA" id="ARBA00004609"/>
    </source>
</evidence>
<dbReference type="Gene3D" id="3.10.100.10">
    <property type="entry name" value="Mannose-Binding Protein A, subunit A"/>
    <property type="match status" value="1"/>
</dbReference>
<protein>
    <recommendedName>
        <fullName evidence="21">Contactin</fullName>
    </recommendedName>
</protein>
<evidence type="ECO:0000256" key="10">
    <source>
        <dbReference type="ARBA" id="ARBA00023157"/>
    </source>
</evidence>
<dbReference type="InterPro" id="IPR003599">
    <property type="entry name" value="Ig_sub"/>
</dbReference>
<dbReference type="SMART" id="SM00409">
    <property type="entry name" value="IG"/>
    <property type="match status" value="5"/>
</dbReference>
<evidence type="ECO:0000256" key="3">
    <source>
        <dbReference type="ARBA" id="ARBA00022475"/>
    </source>
</evidence>
<dbReference type="FunFam" id="2.60.40.10:FF:000047">
    <property type="entry name" value="Contactin 1"/>
    <property type="match status" value="1"/>
</dbReference>
<evidence type="ECO:0000256" key="11">
    <source>
        <dbReference type="ARBA" id="ARBA00023180"/>
    </source>
</evidence>
<evidence type="ECO:0000313" key="20">
    <source>
        <dbReference type="Proteomes" id="UP001516400"/>
    </source>
</evidence>
<dbReference type="GO" id="GO:0060857">
    <property type="term" value="P:establishment of glial blood-brain barrier"/>
    <property type="evidence" value="ECO:0007669"/>
    <property type="project" value="UniProtKB-ARBA"/>
</dbReference>
<keyword evidence="4" id="KW-0336">GPI-anchor</keyword>
<feature type="domain" description="Ig-like" evidence="17">
    <location>
        <begin position="511"/>
        <end position="606"/>
    </location>
</feature>